<sequence length="78" mass="9127">METTKFDEVHQAYQHGDSSQNSASPCYLHPRDNLEIILVPPPVDKGNCYSWRRSMNRVLLWKNTFKFMSGSIRMPQQL</sequence>
<dbReference type="InterPro" id="IPR029472">
    <property type="entry name" value="Copia-like_N"/>
</dbReference>
<feature type="compositionally biased region" description="Basic and acidic residues" evidence="1">
    <location>
        <begin position="1"/>
        <end position="10"/>
    </location>
</feature>
<dbReference type="EMBL" id="WOCE01000022">
    <property type="protein sequence ID" value="KAE9588778.1"/>
    <property type="molecule type" value="Genomic_DNA"/>
</dbReference>
<evidence type="ECO:0000256" key="1">
    <source>
        <dbReference type="SAM" id="MobiDB-lite"/>
    </source>
</evidence>
<dbReference type="Proteomes" id="UP000447434">
    <property type="component" value="Chromosome 22"/>
</dbReference>
<dbReference type="Pfam" id="PF14244">
    <property type="entry name" value="Retrotran_gag_3"/>
    <property type="match status" value="1"/>
</dbReference>
<evidence type="ECO:0000313" key="3">
    <source>
        <dbReference type="EMBL" id="KAE9588778.1"/>
    </source>
</evidence>
<accession>A0A6A4NQB3</accession>
<evidence type="ECO:0000313" key="4">
    <source>
        <dbReference type="Proteomes" id="UP000447434"/>
    </source>
</evidence>
<dbReference type="OrthoDB" id="1737256at2759"/>
<organism evidence="3 4">
    <name type="scientific">Lupinus albus</name>
    <name type="common">White lupine</name>
    <name type="synonym">Lupinus termis</name>
    <dbReference type="NCBI Taxonomy" id="3870"/>
    <lineage>
        <taxon>Eukaryota</taxon>
        <taxon>Viridiplantae</taxon>
        <taxon>Streptophyta</taxon>
        <taxon>Embryophyta</taxon>
        <taxon>Tracheophyta</taxon>
        <taxon>Spermatophyta</taxon>
        <taxon>Magnoliopsida</taxon>
        <taxon>eudicotyledons</taxon>
        <taxon>Gunneridae</taxon>
        <taxon>Pentapetalae</taxon>
        <taxon>rosids</taxon>
        <taxon>fabids</taxon>
        <taxon>Fabales</taxon>
        <taxon>Fabaceae</taxon>
        <taxon>Papilionoideae</taxon>
        <taxon>50 kb inversion clade</taxon>
        <taxon>genistoids sensu lato</taxon>
        <taxon>core genistoids</taxon>
        <taxon>Genisteae</taxon>
        <taxon>Lupinus</taxon>
    </lineage>
</organism>
<proteinExistence type="predicted"/>
<keyword evidence="4" id="KW-1185">Reference proteome</keyword>
<feature type="domain" description="Retrotransposon Copia-like N-terminal" evidence="2">
    <location>
        <begin position="29"/>
        <end position="75"/>
    </location>
</feature>
<protein>
    <submittedName>
        <fullName evidence="3">Putative gag-polypeptide of LTR copia-type</fullName>
    </submittedName>
</protein>
<reference evidence="4" key="1">
    <citation type="journal article" date="2020" name="Nat. Commun.">
        <title>Genome sequence of the cluster root forming white lupin.</title>
        <authorList>
            <person name="Hufnagel B."/>
            <person name="Marques A."/>
            <person name="Soriano A."/>
            <person name="Marques L."/>
            <person name="Divol F."/>
            <person name="Doumas P."/>
            <person name="Sallet E."/>
            <person name="Mancinotti D."/>
            <person name="Carrere S."/>
            <person name="Marande W."/>
            <person name="Arribat S."/>
            <person name="Keller J."/>
            <person name="Huneau C."/>
            <person name="Blein T."/>
            <person name="Aime D."/>
            <person name="Laguerre M."/>
            <person name="Taylor J."/>
            <person name="Schubert V."/>
            <person name="Nelson M."/>
            <person name="Geu-Flores F."/>
            <person name="Crespi M."/>
            <person name="Gallardo-Guerrero K."/>
            <person name="Delaux P.-M."/>
            <person name="Salse J."/>
            <person name="Berges H."/>
            <person name="Guyot R."/>
            <person name="Gouzy J."/>
            <person name="Peret B."/>
        </authorList>
    </citation>
    <scope>NUCLEOTIDE SEQUENCE [LARGE SCALE GENOMIC DNA]</scope>
    <source>
        <strain evidence="4">cv. Amiga</strain>
    </source>
</reference>
<comment type="caution">
    <text evidence="3">The sequence shown here is derived from an EMBL/GenBank/DDBJ whole genome shotgun (WGS) entry which is preliminary data.</text>
</comment>
<feature type="region of interest" description="Disordered" evidence="1">
    <location>
        <begin position="1"/>
        <end position="24"/>
    </location>
</feature>
<gene>
    <name evidence="3" type="ORF">Lalb_Chr22g0359091</name>
</gene>
<name>A0A6A4NQB3_LUPAL</name>
<dbReference type="AlphaFoldDB" id="A0A6A4NQB3"/>
<evidence type="ECO:0000259" key="2">
    <source>
        <dbReference type="Pfam" id="PF14244"/>
    </source>
</evidence>